<keyword evidence="3" id="KW-1185">Reference proteome</keyword>
<evidence type="ECO:0000259" key="1">
    <source>
        <dbReference type="PROSITE" id="PS51833"/>
    </source>
</evidence>
<evidence type="ECO:0000313" key="3">
    <source>
        <dbReference type="Proteomes" id="UP000264006"/>
    </source>
</evidence>
<gene>
    <name evidence="2" type="ORF">DVS28_a3956</name>
</gene>
<dbReference type="Pfam" id="PF00563">
    <property type="entry name" value="EAL"/>
    <property type="match status" value="1"/>
</dbReference>
<evidence type="ECO:0000313" key="2">
    <source>
        <dbReference type="EMBL" id="AXV08627.1"/>
    </source>
</evidence>
<dbReference type="Gene3D" id="3.20.20.450">
    <property type="entry name" value="EAL domain"/>
    <property type="match status" value="1"/>
</dbReference>
<dbReference type="RefSeq" id="WP_164710787.1">
    <property type="nucleotide sequence ID" value="NZ_CP031165.1"/>
</dbReference>
<dbReference type="AlphaFoldDB" id="A0A346Y2D0"/>
<sequence>MTETLKLGAGALATVQVARRPILTADDQHTPLGYELLFRDSGGLFSAFTEVDEFRATSEVVSHSVLTLGVDTVVGDHLAFVRFPLAQFVDSTPLLMPPDQSTLELGRDVWASRNRDAVLARCQDYRRRGYRIALADFFWTASCQPLLAIADFVKVDLRGKDTDEIETTLAPIREHGCAVIATSVDTADDRDHVVSAGVDYVQGFFFSSARVVEGRELPGHKVAYLQLQRLAYAEDMDFAQVARVIKTDVALSFKLLRFVNSAHFGFRGRIESLERALVMLGIENVRRWVSVATVSGLSSPGPRELALVCATRARFCESLGTRLGVATPHACFSLGMFSLIDVMLGRSMADALADVSMDTEVTDALQGEPGALQDLLEIVVAYERGQWDTVSSIAEQHGWPETELIGLYLDAIEWGREFFGSMAVAA</sequence>
<accession>A0A346Y2D0</accession>
<dbReference type="PIRSF" id="PIRSF003180">
    <property type="entry name" value="DiGMPpdiest_YuxH"/>
    <property type="match status" value="1"/>
</dbReference>
<dbReference type="InterPro" id="IPR001633">
    <property type="entry name" value="EAL_dom"/>
</dbReference>
<dbReference type="PROSITE" id="PS51833">
    <property type="entry name" value="HDOD"/>
    <property type="match status" value="1"/>
</dbReference>
<dbReference type="SUPFAM" id="SSF141868">
    <property type="entry name" value="EAL domain-like"/>
    <property type="match status" value="1"/>
</dbReference>
<dbReference type="EMBL" id="CP031165">
    <property type="protein sequence ID" value="AXV08627.1"/>
    <property type="molecule type" value="Genomic_DNA"/>
</dbReference>
<dbReference type="InterPro" id="IPR014408">
    <property type="entry name" value="dGMP_Pdiesterase_EAL/HD-GYP"/>
</dbReference>
<dbReference type="PANTHER" id="PTHR33525">
    <property type="match status" value="1"/>
</dbReference>
<dbReference type="KEGG" id="euz:DVS28_a3956"/>
<feature type="domain" description="HDOD" evidence="1">
    <location>
        <begin position="217"/>
        <end position="403"/>
    </location>
</feature>
<protein>
    <submittedName>
        <fullName evidence="2">Putative signal transduction protein</fullName>
    </submittedName>
</protein>
<dbReference type="InterPro" id="IPR013976">
    <property type="entry name" value="HDOD"/>
</dbReference>
<dbReference type="InterPro" id="IPR035919">
    <property type="entry name" value="EAL_sf"/>
</dbReference>
<dbReference type="Proteomes" id="UP000264006">
    <property type="component" value="Chromosome"/>
</dbReference>
<organism evidence="2 3">
    <name type="scientific">Euzebya pacifica</name>
    <dbReference type="NCBI Taxonomy" id="1608957"/>
    <lineage>
        <taxon>Bacteria</taxon>
        <taxon>Bacillati</taxon>
        <taxon>Actinomycetota</taxon>
        <taxon>Nitriliruptoria</taxon>
        <taxon>Euzebyales</taxon>
    </lineage>
</organism>
<dbReference type="Pfam" id="PF08668">
    <property type="entry name" value="HDOD"/>
    <property type="match status" value="1"/>
</dbReference>
<dbReference type="Gene3D" id="1.10.3210.10">
    <property type="entry name" value="Hypothetical protein af1432"/>
    <property type="match status" value="1"/>
</dbReference>
<proteinExistence type="predicted"/>
<name>A0A346Y2D0_9ACTN</name>
<dbReference type="InterPro" id="IPR052340">
    <property type="entry name" value="RNase_Y/CdgJ"/>
</dbReference>
<reference evidence="2 3" key="1">
    <citation type="submission" date="2018-09" db="EMBL/GenBank/DDBJ databases">
        <title>Complete genome sequence of Euzebya sp. DY32-46 isolated from seawater of Pacific Ocean.</title>
        <authorList>
            <person name="Xu L."/>
            <person name="Wu Y.-H."/>
            <person name="Xu X.-W."/>
        </authorList>
    </citation>
    <scope>NUCLEOTIDE SEQUENCE [LARGE SCALE GENOMIC DNA]</scope>
    <source>
        <strain evidence="2 3">DY32-46</strain>
    </source>
</reference>
<dbReference type="SUPFAM" id="SSF109604">
    <property type="entry name" value="HD-domain/PDEase-like"/>
    <property type="match status" value="1"/>
</dbReference>
<dbReference type="PANTHER" id="PTHR33525:SF4">
    <property type="entry name" value="CYCLIC DI-GMP PHOSPHODIESTERASE CDGJ"/>
    <property type="match status" value="1"/>
</dbReference>